<evidence type="ECO:0000256" key="1">
    <source>
        <dbReference type="ARBA" id="ARBA00023239"/>
    </source>
</evidence>
<evidence type="ECO:0000313" key="3">
    <source>
        <dbReference type="EMBL" id="MCP3729607.1"/>
    </source>
</evidence>
<dbReference type="EMBL" id="JAMLDX010000002">
    <property type="protein sequence ID" value="MCP3729607.1"/>
    <property type="molecule type" value="Genomic_DNA"/>
</dbReference>
<evidence type="ECO:0000313" key="4">
    <source>
        <dbReference type="Proteomes" id="UP001139451"/>
    </source>
</evidence>
<evidence type="ECO:0000259" key="2">
    <source>
        <dbReference type="Pfam" id="PF04909"/>
    </source>
</evidence>
<dbReference type="RefSeq" id="WP_254291590.1">
    <property type="nucleotide sequence ID" value="NZ_JAMLDX010000002.1"/>
</dbReference>
<dbReference type="Proteomes" id="UP001139451">
    <property type="component" value="Unassembled WGS sequence"/>
</dbReference>
<accession>A0A9X2HHC1</accession>
<gene>
    <name evidence="3" type="ORF">M9978_04120</name>
</gene>
<keyword evidence="1" id="KW-0456">Lyase</keyword>
<reference evidence="3" key="1">
    <citation type="submission" date="2022-05" db="EMBL/GenBank/DDBJ databases">
        <title>Sphingomonas sp. strain MG17 Genome sequencing and assembly.</title>
        <authorList>
            <person name="Kim I."/>
        </authorList>
    </citation>
    <scope>NUCLEOTIDE SEQUENCE</scope>
    <source>
        <strain evidence="3">MG17</strain>
    </source>
</reference>
<dbReference type="PANTHER" id="PTHR21240:SF19">
    <property type="entry name" value="CATALYTIC_ HYDROLASE"/>
    <property type="match status" value="1"/>
</dbReference>
<dbReference type="InterPro" id="IPR032466">
    <property type="entry name" value="Metal_Hydrolase"/>
</dbReference>
<organism evidence="3 4">
    <name type="scientific">Sphingomonas tagetis</name>
    <dbReference type="NCBI Taxonomy" id="2949092"/>
    <lineage>
        <taxon>Bacteria</taxon>
        <taxon>Pseudomonadati</taxon>
        <taxon>Pseudomonadota</taxon>
        <taxon>Alphaproteobacteria</taxon>
        <taxon>Sphingomonadales</taxon>
        <taxon>Sphingomonadaceae</taxon>
        <taxon>Sphingomonas</taxon>
    </lineage>
</organism>
<dbReference type="InterPro" id="IPR032465">
    <property type="entry name" value="ACMSD"/>
</dbReference>
<proteinExistence type="predicted"/>
<dbReference type="Gene3D" id="3.20.20.140">
    <property type="entry name" value="Metal-dependent hydrolases"/>
    <property type="match status" value="1"/>
</dbReference>
<sequence length="287" mass="31869">MDAAKLDAIDIHVHAEVSCHDPEDPIFAEFADAATKYFKADRRRPTIPETIAHYRAANIGFVMFTVDMEAGTGIKRIRNEEIAEAAAANNDIMIAFASIDPHKGKRGAIEARDLIEKHDVKGFKFHPPLQNFDPADPIAWPLYEVIDHYGLPAIFHTGHSGMGTGMPGGGGIRLKYGQPILVDEVAVRFPNIRIILAHPGWPWTDESLSMALHKPNVFIDLSGWSPKYFPPQIVKYANSQLGHKFLFGSDFPLIPPDRWIAAYDEAGFKPELREKILKGNAAKLLGL</sequence>
<comment type="caution">
    <text evidence="3">The sequence shown here is derived from an EMBL/GenBank/DDBJ whole genome shotgun (WGS) entry which is preliminary data.</text>
</comment>
<name>A0A9X2HHC1_9SPHN</name>
<dbReference type="GO" id="GO:0016787">
    <property type="term" value="F:hydrolase activity"/>
    <property type="evidence" value="ECO:0007669"/>
    <property type="project" value="InterPro"/>
</dbReference>
<dbReference type="GO" id="GO:0016831">
    <property type="term" value="F:carboxy-lyase activity"/>
    <property type="evidence" value="ECO:0007669"/>
    <property type="project" value="InterPro"/>
</dbReference>
<dbReference type="InterPro" id="IPR006680">
    <property type="entry name" value="Amidohydro-rel"/>
</dbReference>
<keyword evidence="4" id="KW-1185">Reference proteome</keyword>
<protein>
    <submittedName>
        <fullName evidence="3">Amidohydrolase family protein</fullName>
    </submittedName>
</protein>
<dbReference type="AlphaFoldDB" id="A0A9X2HHC1"/>
<dbReference type="SUPFAM" id="SSF51556">
    <property type="entry name" value="Metallo-dependent hydrolases"/>
    <property type="match status" value="1"/>
</dbReference>
<dbReference type="Pfam" id="PF04909">
    <property type="entry name" value="Amidohydro_2"/>
    <property type="match status" value="1"/>
</dbReference>
<dbReference type="PANTHER" id="PTHR21240">
    <property type="entry name" value="2-AMINO-3-CARBOXYLMUCONATE-6-SEMIALDEHYDE DECARBOXYLASE"/>
    <property type="match status" value="1"/>
</dbReference>
<feature type="domain" description="Amidohydrolase-related" evidence="2">
    <location>
        <begin position="9"/>
        <end position="287"/>
    </location>
</feature>